<keyword evidence="2" id="KW-1185">Reference proteome</keyword>
<proteinExistence type="predicted"/>
<dbReference type="Proteomes" id="UP000278327">
    <property type="component" value="Unassembled WGS sequence"/>
</dbReference>
<dbReference type="RefSeq" id="WP_117284825.1">
    <property type="nucleotide sequence ID" value="NZ_JAMTCE010000019.1"/>
</dbReference>
<accession>A0A3N0APL4</accession>
<evidence type="ECO:0000313" key="1">
    <source>
        <dbReference type="EMBL" id="RNL36797.1"/>
    </source>
</evidence>
<evidence type="ECO:0000313" key="2">
    <source>
        <dbReference type="Proteomes" id="UP000278327"/>
    </source>
</evidence>
<dbReference type="AlphaFoldDB" id="A0A3N0APL4"/>
<name>A0A3N0APL4_9ACTN</name>
<evidence type="ECO:0008006" key="3">
    <source>
        <dbReference type="Google" id="ProtNLM"/>
    </source>
</evidence>
<sequence>MRELPAGDDYDRLPESFVVFLCSQDPFGYDLPVYHLERRCDEVLELRLGDASHWLALNARAWEDAPGGDLLDLLRYAQAGKALGSLSRKIEAAVGRANEDREWVDKVWSVSTIVENAARRERINGRIACEEAREEGRQEGREEGSARFAALASRLIEADRVDDLAQAASDPARRDELFRELGV</sequence>
<organism evidence="1 2">
    <name type="scientific">Adlercreutzia equolifaciens subsp. celatus DSM 18785</name>
    <dbReference type="NCBI Taxonomy" id="1121021"/>
    <lineage>
        <taxon>Bacteria</taxon>
        <taxon>Bacillati</taxon>
        <taxon>Actinomycetota</taxon>
        <taxon>Coriobacteriia</taxon>
        <taxon>Eggerthellales</taxon>
        <taxon>Eggerthellaceae</taxon>
        <taxon>Adlercreutzia</taxon>
    </lineage>
</organism>
<reference evidence="1 2" key="1">
    <citation type="journal article" date="2019" name="Microbiol. Resour. Announc.">
        <title>Draft Genome Sequences of Type Strains of Gordonibacter faecihominis, Paraeggerthella hongkongensis, Parvibacter caecicola,Slackia equolifaciens, Slackia faecicanis, and Slackia isoflavoniconvertens.</title>
        <authorList>
            <person name="Danylec N."/>
            <person name="Stoll D.A."/>
            <person name="Dotsch A."/>
            <person name="Huch M."/>
        </authorList>
    </citation>
    <scope>NUCLEOTIDE SEQUENCE [LARGE SCALE GENOMIC DNA]</scope>
    <source>
        <strain evidence="1 2">DSM 18785</strain>
    </source>
</reference>
<dbReference type="EMBL" id="QICA01000019">
    <property type="protein sequence ID" value="RNL36797.1"/>
    <property type="molecule type" value="Genomic_DNA"/>
</dbReference>
<protein>
    <recommendedName>
        <fullName evidence="3">Rpn family recombination-promoting nuclease/putative transposase</fullName>
    </recommendedName>
</protein>
<gene>
    <name evidence="1" type="ORF">DMP10_10170</name>
</gene>
<comment type="caution">
    <text evidence="1">The sequence shown here is derived from an EMBL/GenBank/DDBJ whole genome shotgun (WGS) entry which is preliminary data.</text>
</comment>